<keyword evidence="2" id="KW-1185">Reference proteome</keyword>
<dbReference type="STRING" id="1036808.A0A0C3DYY2"/>
<dbReference type="HOGENOM" id="CLU_140503_0_0_1"/>
<evidence type="ECO:0000313" key="2">
    <source>
        <dbReference type="Proteomes" id="UP000053989"/>
    </source>
</evidence>
<evidence type="ECO:0000313" key="1">
    <source>
        <dbReference type="EMBL" id="KIM61429.1"/>
    </source>
</evidence>
<name>A0A0C3DYY2_9AGAM</name>
<proteinExistence type="predicted"/>
<dbReference type="OrthoDB" id="2686689at2759"/>
<dbReference type="AlphaFoldDB" id="A0A0C3DYY2"/>
<reference evidence="2" key="2">
    <citation type="submission" date="2015-01" db="EMBL/GenBank/DDBJ databases">
        <title>Evolutionary Origins and Diversification of the Mycorrhizal Mutualists.</title>
        <authorList>
            <consortium name="DOE Joint Genome Institute"/>
            <consortium name="Mycorrhizal Genomics Consortium"/>
            <person name="Kohler A."/>
            <person name="Kuo A."/>
            <person name="Nagy L.G."/>
            <person name="Floudas D."/>
            <person name="Copeland A."/>
            <person name="Barry K.W."/>
            <person name="Cichocki N."/>
            <person name="Veneault-Fourrey C."/>
            <person name="LaButti K."/>
            <person name="Lindquist E.A."/>
            <person name="Lipzen A."/>
            <person name="Lundell T."/>
            <person name="Morin E."/>
            <person name="Murat C."/>
            <person name="Riley R."/>
            <person name="Ohm R."/>
            <person name="Sun H."/>
            <person name="Tunlid A."/>
            <person name="Henrissat B."/>
            <person name="Grigoriev I.V."/>
            <person name="Hibbett D.S."/>
            <person name="Martin F."/>
        </authorList>
    </citation>
    <scope>NUCLEOTIDE SEQUENCE [LARGE SCALE GENOMIC DNA]</scope>
    <source>
        <strain evidence="2">Foug A</strain>
    </source>
</reference>
<dbReference type="Proteomes" id="UP000053989">
    <property type="component" value="Unassembled WGS sequence"/>
</dbReference>
<reference evidence="1 2" key="1">
    <citation type="submission" date="2014-04" db="EMBL/GenBank/DDBJ databases">
        <authorList>
            <consortium name="DOE Joint Genome Institute"/>
            <person name="Kuo A."/>
            <person name="Kohler A."/>
            <person name="Nagy L.G."/>
            <person name="Floudas D."/>
            <person name="Copeland A."/>
            <person name="Barry K.W."/>
            <person name="Cichocki N."/>
            <person name="Veneault-Fourrey C."/>
            <person name="LaButti K."/>
            <person name="Lindquist E.A."/>
            <person name="Lipzen A."/>
            <person name="Lundell T."/>
            <person name="Morin E."/>
            <person name="Murat C."/>
            <person name="Sun H."/>
            <person name="Tunlid A."/>
            <person name="Henrissat B."/>
            <person name="Grigoriev I.V."/>
            <person name="Hibbett D.S."/>
            <person name="Martin F."/>
            <person name="Nordberg H.P."/>
            <person name="Cantor M.N."/>
            <person name="Hua S.X."/>
        </authorList>
    </citation>
    <scope>NUCLEOTIDE SEQUENCE [LARGE SCALE GENOMIC DNA]</scope>
    <source>
        <strain evidence="1 2">Foug A</strain>
    </source>
</reference>
<gene>
    <name evidence="1" type="ORF">SCLCIDRAFT_25917</name>
</gene>
<organism evidence="1 2">
    <name type="scientific">Scleroderma citrinum Foug A</name>
    <dbReference type="NCBI Taxonomy" id="1036808"/>
    <lineage>
        <taxon>Eukaryota</taxon>
        <taxon>Fungi</taxon>
        <taxon>Dikarya</taxon>
        <taxon>Basidiomycota</taxon>
        <taxon>Agaricomycotina</taxon>
        <taxon>Agaricomycetes</taxon>
        <taxon>Agaricomycetidae</taxon>
        <taxon>Boletales</taxon>
        <taxon>Sclerodermatineae</taxon>
        <taxon>Sclerodermataceae</taxon>
        <taxon>Scleroderma</taxon>
    </lineage>
</organism>
<sequence length="133" mass="15109">MSYRENIQNRIDKDVHIPQPVTEVHTGLRGRPKKVIDIDILKEAMSDSRQITCSELVHLLGIHRNTLHLSMEHHGIKCEYSDIDDTDLDSLVMEFKRRQPESGVRYIVGFLQKNGIHAKCYGIVGSKPSASTT</sequence>
<accession>A0A0C3DYY2</accession>
<dbReference type="InParanoid" id="A0A0C3DYY2"/>
<protein>
    <submittedName>
        <fullName evidence="1">Uncharacterized protein</fullName>
    </submittedName>
</protein>
<dbReference type="EMBL" id="KN822052">
    <property type="protein sequence ID" value="KIM61429.1"/>
    <property type="molecule type" value="Genomic_DNA"/>
</dbReference>